<dbReference type="Bgee" id="FBgn0030462">
    <property type="expression patterns" value="Expressed in early elongation stage spermatid (Drosophila) in testis and 15 other cell types or tissues"/>
</dbReference>
<dbReference type="PhylomeDB" id="Q9VYF5"/>
<dbReference type="VEuPathDB" id="VectorBase:FBgn0030462"/>
<reference evidence="1 3" key="6">
    <citation type="journal article" date="2005" name="PLoS Comput. Biol.">
        <title>Combined evidence annotation of transposable elements in genome sequences.</title>
        <authorList>
            <person name="Quesneville H."/>
            <person name="Bergman C.M."/>
            <person name="Andrieu O."/>
            <person name="Autard D."/>
            <person name="Nouaud D."/>
            <person name="Ashburner M."/>
            <person name="Anxolabehere D."/>
        </authorList>
    </citation>
    <scope>NUCLEOTIDE SEQUENCE [LARGE SCALE GENOMIC DNA]</scope>
    <source>
        <strain evidence="3">Berkeley</strain>
    </source>
</reference>
<dbReference type="UCSC" id="CG15742-RA">
    <property type="organism name" value="d. melanogaster"/>
</dbReference>
<dbReference type="InParanoid" id="Q9VYF5"/>
<dbReference type="AGR" id="FB:FBgn0030462"/>
<gene>
    <name evidence="1" type="primary">Dmel\CG15742</name>
    <name evidence="1 2" type="ORF">CG15742</name>
    <name evidence="1" type="ORF">Dmel_CG15742</name>
</gene>
<reference evidence="1 3" key="1">
    <citation type="journal article" date="2000" name="Science">
        <title>The genome sequence of Drosophila melanogaster.</title>
        <authorList>
            <person name="Adams M.D."/>
            <person name="Celniker S.E."/>
            <person name="Holt R.A."/>
            <person name="Evans C.A."/>
            <person name="Gocayne J.D."/>
            <person name="Amanatides P.G."/>
            <person name="Scherer S.E."/>
            <person name="Li P.W."/>
            <person name="Hoskins R.A."/>
            <person name="Galle R.F."/>
            <person name="George R.A."/>
            <person name="Lewis S.E."/>
            <person name="Richards S."/>
            <person name="Ashburner M."/>
            <person name="Henderson S.N."/>
            <person name="Sutton G.G."/>
            <person name="Wortman J.R."/>
            <person name="Yandell M.D."/>
            <person name="Zhang Q."/>
            <person name="Chen L.X."/>
            <person name="Brandon R.C."/>
            <person name="Rogers Y.H."/>
            <person name="Blazej R.G."/>
            <person name="Champe M."/>
            <person name="Pfeiffer B.D."/>
            <person name="Wan K.H."/>
            <person name="Doyle C."/>
            <person name="Baxter E.G."/>
            <person name="Helt G."/>
            <person name="Nelson C.R."/>
            <person name="Gabor G.L."/>
            <person name="Abril J.F."/>
            <person name="Agbayani A."/>
            <person name="An H.J."/>
            <person name="Andrews-Pfannkoch C."/>
            <person name="Baldwin D."/>
            <person name="Ballew R.M."/>
            <person name="Basu A."/>
            <person name="Baxendale J."/>
            <person name="Bayraktaroglu L."/>
            <person name="Beasley E.M."/>
            <person name="Beeson K.Y."/>
            <person name="Benos P.V."/>
            <person name="Berman B.P."/>
            <person name="Bhandari D."/>
            <person name="Bolshakov S."/>
            <person name="Borkova D."/>
            <person name="Botchan M.R."/>
            <person name="Bouck J."/>
            <person name="Brokstein P."/>
            <person name="Brottier P."/>
            <person name="Burtis K.C."/>
            <person name="Busam D.A."/>
            <person name="Butler H."/>
            <person name="Cadieu E."/>
            <person name="Center A."/>
            <person name="Chandra I."/>
            <person name="Cherry J.M."/>
            <person name="Cawley S."/>
            <person name="Dahlke C."/>
            <person name="Davenport L.B."/>
            <person name="Davies P."/>
            <person name="de Pablos B."/>
            <person name="Delcher A."/>
            <person name="Deng Z."/>
            <person name="Mays A.D."/>
            <person name="Dew I."/>
            <person name="Dietz S.M."/>
            <person name="Dodson K."/>
            <person name="Doup L.E."/>
            <person name="Downes M."/>
            <person name="Dugan-Rocha S."/>
            <person name="Dunkov B.C."/>
            <person name="Dunn P."/>
            <person name="Durbin K.J."/>
            <person name="Evangelista C.C."/>
            <person name="Ferraz C."/>
            <person name="Ferriera S."/>
            <person name="Fleischmann W."/>
            <person name="Fosler C."/>
            <person name="Gabrielian A.E."/>
            <person name="Garg N.S."/>
            <person name="Gelbart W.M."/>
            <person name="Glasser K."/>
            <person name="Glodek A."/>
            <person name="Gong F."/>
            <person name="Gorrell J.H."/>
            <person name="Gu Z."/>
            <person name="Guan P."/>
            <person name="Harris M."/>
            <person name="Harris N.L."/>
            <person name="Harvey D."/>
            <person name="Heiman T.J."/>
            <person name="Hernandez J.R."/>
            <person name="Houck J."/>
            <person name="Hostin D."/>
            <person name="Houston K.A."/>
            <person name="Howland T.J."/>
            <person name="Wei M.H."/>
            <person name="Ibegwam C."/>
            <person name="Jalali M."/>
            <person name="Kalush F."/>
            <person name="Karpen G.H."/>
            <person name="Ke Z."/>
            <person name="Kennison J.A."/>
            <person name="Ketchum K.A."/>
            <person name="Kimmel B.E."/>
            <person name="Kodira C.D."/>
            <person name="Kraft C."/>
            <person name="Kravitz S."/>
            <person name="Kulp D."/>
            <person name="Lai Z."/>
            <person name="Lasko P."/>
            <person name="Lei Y."/>
            <person name="Levitsky A.A."/>
            <person name="Li J."/>
            <person name="Li Z."/>
            <person name="Liang Y."/>
            <person name="Lin X."/>
            <person name="Liu X."/>
            <person name="Mattei B."/>
            <person name="McIntosh T.C."/>
            <person name="McLeod M.P."/>
            <person name="McPherson D."/>
            <person name="Merkulov G."/>
            <person name="Milshina N.V."/>
            <person name="Mobarry C."/>
            <person name="Morris J."/>
            <person name="Moshrefi A."/>
            <person name="Mount S.M."/>
            <person name="Moy M."/>
            <person name="Murphy B."/>
            <person name="Murphy L."/>
            <person name="Muzny D.M."/>
            <person name="Nelson D.L."/>
            <person name="Nelson D.R."/>
            <person name="Nelson K.A."/>
            <person name="Nixon K."/>
            <person name="Nusskern D.R."/>
            <person name="Pacleb J.M."/>
            <person name="Palazzolo M."/>
            <person name="Pittman G.S."/>
            <person name="Pan S."/>
            <person name="Pollard J."/>
            <person name="Puri V."/>
            <person name="Reese M.G."/>
            <person name="Reinert K."/>
            <person name="Remington K."/>
            <person name="Saunders R.D."/>
            <person name="Scheeler F."/>
            <person name="Shen H."/>
            <person name="Shue B.C."/>
            <person name="Siden-Kiamos I."/>
            <person name="Simpson M."/>
            <person name="Skupski M.P."/>
            <person name="Smith T."/>
            <person name="Spier E."/>
            <person name="Spradling A.C."/>
            <person name="Stapleton M."/>
            <person name="Strong R."/>
            <person name="Sun E."/>
            <person name="Svirskas R."/>
            <person name="Tector C."/>
            <person name="Turner R."/>
            <person name="Venter E."/>
            <person name="Wang A.H."/>
            <person name="Wang X."/>
            <person name="Wang Z.Y."/>
            <person name="Wassarman D.A."/>
            <person name="Weinstock G.M."/>
            <person name="Weissenbach J."/>
            <person name="Williams S.M."/>
            <person name="WoodageT"/>
            <person name="Worley K.C."/>
            <person name="Wu D."/>
            <person name="Yang S."/>
            <person name="Yao Q.A."/>
            <person name="Ye J."/>
            <person name="Yeh R.F."/>
            <person name="Zaveri J.S."/>
            <person name="Zhan M."/>
            <person name="Zhang G."/>
            <person name="Zhao Q."/>
            <person name="Zheng L."/>
            <person name="Zheng X.H."/>
            <person name="Zhong F.N."/>
            <person name="Zhong W."/>
            <person name="Zhou X."/>
            <person name="Zhu S."/>
            <person name="Zhu X."/>
            <person name="Smith H.O."/>
            <person name="Gibbs R.A."/>
            <person name="Myers E.W."/>
            <person name="Rubin G.M."/>
            <person name="Venter J.C."/>
        </authorList>
    </citation>
    <scope>NUCLEOTIDE SEQUENCE [LARGE SCALE GENOMIC DNA]</scope>
    <source>
        <strain evidence="3">Berkeley</strain>
    </source>
</reference>
<dbReference type="EMBL" id="AE014298">
    <property type="protein sequence ID" value="AAF48243.1"/>
    <property type="molecule type" value="Genomic_DNA"/>
</dbReference>
<dbReference type="FlyBase" id="FBgn0030462">
    <property type="gene designation" value="CG15742"/>
</dbReference>
<dbReference type="OMA" id="LRAWRFN"/>
<protein>
    <submittedName>
        <fullName evidence="1">Uncharacterized protein, isoform A</fullName>
    </submittedName>
</protein>
<reference evidence="1 3" key="11">
    <citation type="journal article" date="2015" name="Genome Res.">
        <title>The Release 6 reference sequence of the Drosophila melanogaster genome.</title>
        <authorList>
            <person name="Hoskins R.A."/>
            <person name="Carlson J.W."/>
            <person name="Wan K.H."/>
            <person name="Park S."/>
            <person name="Mendez I."/>
            <person name="Galle S.E."/>
            <person name="Booth B.W."/>
            <person name="Pfeiffer B.D."/>
            <person name="George R.A."/>
            <person name="Svirskas R."/>
            <person name="Krzywinski M."/>
            <person name="Schein J."/>
            <person name="Accardo M.C."/>
            <person name="Damia E."/>
            <person name="Messina G."/>
            <person name="Mendez-Lago M."/>
            <person name="de Pablos B."/>
            <person name="Demakova O.V."/>
            <person name="Andreyeva E.N."/>
            <person name="Boldyreva L.V."/>
            <person name="Marra M."/>
            <person name="Carvalho A.B."/>
            <person name="Dimitri P."/>
            <person name="Villasante A."/>
            <person name="Zhimulev I.F."/>
            <person name="Rubin G.M."/>
            <person name="Karpen G.H."/>
            <person name="Celniker S.E."/>
        </authorList>
    </citation>
    <scope>NUCLEOTIDE SEQUENCE [LARGE SCALE GENOMIC DNA]</scope>
    <source>
        <strain evidence="3">Berkeley</strain>
    </source>
</reference>
<dbReference type="PaxDb" id="7227-FBpp0073564"/>
<reference evidence="1 3" key="7">
    <citation type="journal article" date="2007" name="Science">
        <title>The Release 5.1 annotation of Drosophila melanogaster heterochromatin.</title>
        <authorList>
            <person name="Smith C.D."/>
            <person name="Shu S."/>
            <person name="Mungall C.J."/>
            <person name="Karpen G.H."/>
        </authorList>
    </citation>
    <scope>NUCLEOTIDE SEQUENCE [LARGE SCALE GENOMIC DNA]</scope>
    <source>
        <strain evidence="3">Berkeley</strain>
    </source>
</reference>
<evidence type="ECO:0000313" key="2">
    <source>
        <dbReference type="FlyBase" id="FBgn0030462"/>
    </source>
</evidence>
<dbReference type="OrthoDB" id="7851424at2759"/>
<dbReference type="RefSeq" id="NP_572867.1">
    <property type="nucleotide sequence ID" value="NM_132639.3"/>
</dbReference>
<evidence type="ECO:0000313" key="1">
    <source>
        <dbReference type="EMBL" id="AAF48243.1"/>
    </source>
</evidence>
<organism evidence="1 3">
    <name type="scientific">Drosophila melanogaster</name>
    <name type="common">Fruit fly</name>
    <dbReference type="NCBI Taxonomy" id="7227"/>
    <lineage>
        <taxon>Eukaryota</taxon>
        <taxon>Metazoa</taxon>
        <taxon>Ecdysozoa</taxon>
        <taxon>Arthropoda</taxon>
        <taxon>Hexapoda</taxon>
        <taxon>Insecta</taxon>
        <taxon>Pterygota</taxon>
        <taxon>Neoptera</taxon>
        <taxon>Endopterygota</taxon>
        <taxon>Diptera</taxon>
        <taxon>Brachycera</taxon>
        <taxon>Muscomorpha</taxon>
        <taxon>Ephydroidea</taxon>
        <taxon>Drosophilidae</taxon>
        <taxon>Drosophila</taxon>
        <taxon>Sophophora</taxon>
    </lineage>
</organism>
<evidence type="ECO:0000313" key="3">
    <source>
        <dbReference type="Proteomes" id="UP000000803"/>
    </source>
</evidence>
<keyword evidence="3" id="KW-1185">Reference proteome</keyword>
<dbReference type="BioGRID-ORCS" id="32276">
    <property type="hits" value="0 hits in 1 CRISPR screen"/>
</dbReference>
<reference evidence="1 3" key="10">
    <citation type="journal article" date="2015" name="G3 (Bethesda)">
        <title>Gene Model Annotations for Drosophila melanogaster: The Rule-Benders.</title>
        <authorList>
            <consortium name="FlyBase Consortium"/>
            <person name="Crosby M.A."/>
            <person name="Gramates L.S."/>
            <person name="Dos Santos G."/>
            <person name="Matthews B.B."/>
            <person name="St Pierre S.E."/>
            <person name="Zhou P."/>
            <person name="Schroeder A.J."/>
            <person name="Falls K."/>
            <person name="Emmert D.B."/>
            <person name="Russo S.M."/>
            <person name="Gelbart W.M."/>
            <person name="null"/>
        </authorList>
    </citation>
    <scope>NUCLEOTIDE SEQUENCE [LARGE SCALE GENOMIC DNA]</scope>
    <source>
        <strain evidence="3">Berkeley</strain>
    </source>
</reference>
<dbReference type="SMR" id="Q9VYF5"/>
<reference evidence="1 3" key="2">
    <citation type="journal article" date="2002" name="Genome Biol.">
        <title>Finishing a whole-genome shotgun: release 3 of the Drosophila melanogaster euchromatic genome sequence.</title>
        <authorList>
            <person name="Celniker S.E."/>
            <person name="Wheeler D.A."/>
            <person name="Kronmiller B."/>
            <person name="Carlson J.W."/>
            <person name="Halpern A."/>
            <person name="Patel S."/>
            <person name="Adams M."/>
            <person name="Champe M."/>
            <person name="Dugan S.P."/>
            <person name="Frise E."/>
            <person name="Hodgson A."/>
            <person name="George R.A."/>
            <person name="Hoskins R.A."/>
            <person name="Laverty T."/>
            <person name="Muzny D.M."/>
            <person name="Nelson C.R."/>
            <person name="Pacleb J.M."/>
            <person name="Park S."/>
            <person name="Pfeiffer B.D."/>
            <person name="Richards S."/>
            <person name="Sodergren E.J."/>
            <person name="Svirskas R."/>
            <person name="Tabor P.E."/>
            <person name="Wan K."/>
            <person name="Stapleton M."/>
            <person name="Sutton G.G."/>
            <person name="Venter C."/>
            <person name="Weinstock G."/>
            <person name="Scherer S.E."/>
            <person name="Myers E.W."/>
            <person name="Gibbs R.A."/>
            <person name="Rubin G.M."/>
        </authorList>
    </citation>
    <scope>NUCLEOTIDE SEQUENCE [LARGE SCALE GENOMIC DNA]</scope>
    <source>
        <strain evidence="3">Berkeley</strain>
    </source>
</reference>
<reference evidence="1 3" key="9">
    <citation type="journal article" date="2015" name="G3 (Bethesda)">
        <title>Gene Model Annotations for Drosophila melanogaster: Impact of High-Throughput Data.</title>
        <authorList>
            <consortium name="FlyBase Consortium"/>
            <person name="Matthews B.B."/>
            <person name="Dos Santos G."/>
            <person name="Crosby M.A."/>
            <person name="Emmert D.B."/>
            <person name="St Pierre S.E."/>
            <person name="Gramates L.S."/>
            <person name="Zhou P."/>
            <person name="Schroeder A.J."/>
            <person name="Falls K."/>
            <person name="Strelets V."/>
            <person name="Russo S.M."/>
            <person name="Gelbart W.M."/>
            <person name="null"/>
        </authorList>
    </citation>
    <scope>NUCLEOTIDE SEQUENCE [LARGE SCALE GENOMIC DNA]</scope>
    <source>
        <strain evidence="3">Berkeley</strain>
    </source>
</reference>
<dbReference type="GeneID" id="32276"/>
<reference evidence="1 3" key="4">
    <citation type="journal article" date="2002" name="Genome Biol.">
        <title>The transposable elements of the Drosophila melanogaster euchromatin: a genomics perspective.</title>
        <authorList>
            <person name="Kaminker J.S."/>
            <person name="Bergman C.M."/>
            <person name="Kronmiller B."/>
            <person name="Carlson J."/>
            <person name="Svirskas R."/>
            <person name="Patel S."/>
            <person name="Frise E."/>
            <person name="Wheeler D.A."/>
            <person name="Lewis S.E."/>
            <person name="Rubin G.M."/>
            <person name="Ashburner M."/>
            <person name="Celniker S.E."/>
        </authorList>
    </citation>
    <scope>NUCLEOTIDE SEQUENCE [LARGE SCALE GENOMIC DNA]</scope>
    <source>
        <strain evidence="3">Berkeley</strain>
    </source>
</reference>
<reference evidence="1 3" key="8">
    <citation type="journal article" date="2007" name="Science">
        <title>Sequence finishing and mapping of Drosophila melanogaster heterochromatin.</title>
        <authorList>
            <person name="Hoskins R.A."/>
            <person name="Carlson J.W."/>
            <person name="Kennedy C."/>
            <person name="Acevedo D."/>
            <person name="Evans-Holm M."/>
            <person name="Frise E."/>
            <person name="Wan K.H."/>
            <person name="Park S."/>
            <person name="Mendez-Lago M."/>
            <person name="Rossi F."/>
            <person name="Villasante A."/>
            <person name="Dimitri P."/>
            <person name="Karpen G.H."/>
            <person name="Celniker S.E."/>
        </authorList>
    </citation>
    <scope>NUCLEOTIDE SEQUENCE [LARGE SCALE GENOMIC DNA]</scope>
    <source>
        <strain evidence="3">Berkeley</strain>
    </source>
</reference>
<reference evidence="1 3" key="5">
    <citation type="journal article" date="2002" name="Genome Biol.">
        <title>Heterochromatic sequences in a Drosophila whole-genome shotgun assembly.</title>
        <authorList>
            <person name="Hoskins R.A."/>
            <person name="Smith C.D."/>
            <person name="Carlson J.W."/>
            <person name="Carvalho A.B."/>
            <person name="Halpern A."/>
            <person name="Kaminker J.S."/>
            <person name="Kennedy C."/>
            <person name="Mungall C.J."/>
            <person name="Sullivan B.A."/>
            <person name="Sutton G.G."/>
            <person name="Yasuhara J.C."/>
            <person name="Wakimoto B.T."/>
            <person name="Myers E.W."/>
            <person name="Celniker S.E."/>
            <person name="Rubin G.M."/>
            <person name="Karpen G.H."/>
        </authorList>
    </citation>
    <scope>NUCLEOTIDE SEQUENCE [LARGE SCALE GENOMIC DNA]</scope>
    <source>
        <strain evidence="3">Berkeley</strain>
    </source>
</reference>
<sequence length="203" mass="23669">MSKVRCNKIDHCLLGAVRGIKPPYRSVRNAQDGVISTFLDKYSRPNYFAIRLVIPAELPPIDLAEILMDMLKMQILRRKNCIASSNWVRMKYICQYGSKADETFIMHDSAMRKLQQAIEELTNLLDQLKLAYEPVSYGRIAVQAQQLDKRAQIWQNLLNGRNEQLERRLARDISLPYPPAIDARMRISKSYQVINHMRTWRFG</sequence>
<name>Q9VYF5_DROME</name>
<reference evidence="1 3" key="3">
    <citation type="journal article" date="2002" name="Genome Biol.">
        <title>Annotation of the Drosophila melanogaster euchromatic genome: a systematic review.</title>
        <authorList>
            <person name="Misra S."/>
            <person name="Crosby M.A."/>
            <person name="Mungall C.J."/>
            <person name="Matthews B.B."/>
            <person name="Campbell K.S."/>
            <person name="Hradecky P."/>
            <person name="Huang Y."/>
            <person name="Kaminker J.S."/>
            <person name="Millburn G.H."/>
            <person name="Prochnik S.E."/>
            <person name="Smith C.D."/>
            <person name="Tupy J.L."/>
            <person name="Whitfied E.J."/>
            <person name="Bayraktaroglu L."/>
            <person name="Berman B.P."/>
            <person name="Bettencourt B.R."/>
            <person name="Celniker S.E."/>
            <person name="de Grey A.D."/>
            <person name="Drysdale R.A."/>
            <person name="Harris N.L."/>
            <person name="Richter J."/>
            <person name="Russo S."/>
            <person name="Schroeder A.J."/>
            <person name="Shu S.Q."/>
            <person name="Stapleton M."/>
            <person name="Yamada C."/>
            <person name="Ashburner M."/>
            <person name="Gelbart W.M."/>
            <person name="Rubin G.M."/>
            <person name="Lewis S.E."/>
        </authorList>
    </citation>
    <scope>GENOME REANNOTATION</scope>
    <source>
        <strain evidence="3">Berkeley</strain>
    </source>
</reference>
<dbReference type="Proteomes" id="UP000000803">
    <property type="component" value="Chromosome X"/>
</dbReference>
<dbReference type="STRING" id="7227.FBpp0073564"/>
<dbReference type="ExpressionAtlas" id="Q9VYF5">
    <property type="expression patterns" value="baseline and differential"/>
</dbReference>
<accession>Q9VYF5</accession>
<proteinExistence type="predicted"/>
<dbReference type="AlphaFoldDB" id="Q9VYF5"/>